<proteinExistence type="predicted"/>
<keyword evidence="2" id="KW-1185">Reference proteome</keyword>
<sequence length="284" mass="31834">MAIIDKKGFIRGRIGNMVYRKVGDTNIIQSRPGEVRQTAATKESALEFGLASSTAKVLRQMFTGLSHYADGSMINRLNNTVLNAIRSGTEETRGQRDLHHADLSTLIGFQFNRNSPLDETLLISPDIVINNNGLVKITIPAFESNELCWLPAANGCFLRFTVISVDFKQQYHQLLGHHEIDVSKGKNMEQMEWTTPERAEKGSIILVALSVVFYAPDGIRRDGIVLNDKSFFPAAIIAAFHSPYTANGKENKETDSYRFPLAGYQGEDMLRELKRLQLKESKKK</sequence>
<dbReference type="eggNOG" id="ENOG5032VNE">
    <property type="taxonomic scope" value="Bacteria"/>
</dbReference>
<reference evidence="1 2" key="1">
    <citation type="journal article" date="2011" name="Stand. Genomic Sci.">
        <title>Complete genome sequence of the gliding, heparinolytic Pedobacter saltans type strain (113).</title>
        <authorList>
            <person name="Liolios K."/>
            <person name="Sikorski J."/>
            <person name="Lu M."/>
            <person name="Nolan M."/>
            <person name="Lapidus A."/>
            <person name="Lucas S."/>
            <person name="Hammon N."/>
            <person name="Deshpande S."/>
            <person name="Cheng J.F."/>
            <person name="Tapia R."/>
            <person name="Han C."/>
            <person name="Goodwin L."/>
            <person name="Pitluck S."/>
            <person name="Huntemann M."/>
            <person name="Ivanova N."/>
            <person name="Pagani I."/>
            <person name="Mavromatis K."/>
            <person name="Ovchinikova G."/>
            <person name="Pati A."/>
            <person name="Chen A."/>
            <person name="Palaniappan K."/>
            <person name="Land M."/>
            <person name="Hauser L."/>
            <person name="Brambilla E.M."/>
            <person name="Kotsyurbenko O."/>
            <person name="Rohde M."/>
            <person name="Tindall B.J."/>
            <person name="Abt B."/>
            <person name="Goker M."/>
            <person name="Detter J.C."/>
            <person name="Woyke T."/>
            <person name="Bristow J."/>
            <person name="Eisen J.A."/>
            <person name="Markowitz V."/>
            <person name="Hugenholtz P."/>
            <person name="Klenk H.P."/>
            <person name="Kyrpides N.C."/>
        </authorList>
    </citation>
    <scope>NUCLEOTIDE SEQUENCE [LARGE SCALE GENOMIC DNA]</scope>
    <source>
        <strain evidence="2">ATCC 51119 / DSM 12145 / JCM 21818 / LMG 10337 / NBRC 100064 / NCIMB 13643</strain>
    </source>
</reference>
<dbReference type="OrthoDB" id="680708at2"/>
<dbReference type="Proteomes" id="UP000000310">
    <property type="component" value="Chromosome"/>
</dbReference>
<dbReference type="EMBL" id="CP002545">
    <property type="protein sequence ID" value="ADY53096.1"/>
    <property type="molecule type" value="Genomic_DNA"/>
</dbReference>
<dbReference type="KEGG" id="psn:Pedsa_2552"/>
<dbReference type="RefSeq" id="WP_013633581.1">
    <property type="nucleotide sequence ID" value="NC_015177.1"/>
</dbReference>
<name>F0S4S8_PSESL</name>
<evidence type="ECO:0000313" key="1">
    <source>
        <dbReference type="EMBL" id="ADY53096.1"/>
    </source>
</evidence>
<protein>
    <submittedName>
        <fullName evidence="1">Uncharacterized protein</fullName>
    </submittedName>
</protein>
<evidence type="ECO:0000313" key="2">
    <source>
        <dbReference type="Proteomes" id="UP000000310"/>
    </source>
</evidence>
<dbReference type="HOGENOM" id="CLU_979582_0_0_10"/>
<organism evidence="1 2">
    <name type="scientific">Pseudopedobacter saltans (strain ATCC 51119 / DSM 12145 / JCM 21818 / CCUG 39354 / LMG 10337 / NBRC 100064 / NCIMB 13643)</name>
    <name type="common">Pedobacter saltans</name>
    <dbReference type="NCBI Taxonomy" id="762903"/>
    <lineage>
        <taxon>Bacteria</taxon>
        <taxon>Pseudomonadati</taxon>
        <taxon>Bacteroidota</taxon>
        <taxon>Sphingobacteriia</taxon>
        <taxon>Sphingobacteriales</taxon>
        <taxon>Sphingobacteriaceae</taxon>
        <taxon>Pseudopedobacter</taxon>
    </lineage>
</organism>
<gene>
    <name evidence="1" type="ordered locus">Pedsa_2552</name>
</gene>
<accession>F0S4S8</accession>
<dbReference type="STRING" id="762903.Pedsa_2552"/>
<dbReference type="AlphaFoldDB" id="F0S4S8"/>
<reference evidence="2" key="2">
    <citation type="submission" date="2011-02" db="EMBL/GenBank/DDBJ databases">
        <title>The complete genome of Pedobacter saltans DSM 12145.</title>
        <authorList>
            <consortium name="US DOE Joint Genome Institute (JGI-PGF)"/>
            <person name="Lucas S."/>
            <person name="Copeland A."/>
            <person name="Lapidus A."/>
            <person name="Bruce D."/>
            <person name="Goodwin L."/>
            <person name="Pitluck S."/>
            <person name="Kyrpides N."/>
            <person name="Mavromatis K."/>
            <person name="Pagani I."/>
            <person name="Ivanova N."/>
            <person name="Ovchinnikova G."/>
            <person name="Lu M."/>
            <person name="Detter J.C."/>
            <person name="Han C."/>
            <person name="Land M."/>
            <person name="Hauser L."/>
            <person name="Markowitz V."/>
            <person name="Cheng J.-F."/>
            <person name="Hugenholtz P."/>
            <person name="Woyke T."/>
            <person name="Wu D."/>
            <person name="Tindall B."/>
            <person name="Pomrenke H.G."/>
            <person name="Brambilla E."/>
            <person name="Klenk H.-P."/>
            <person name="Eisen J.A."/>
        </authorList>
    </citation>
    <scope>NUCLEOTIDE SEQUENCE [LARGE SCALE GENOMIC DNA]</scope>
    <source>
        <strain evidence="2">ATCC 51119 / DSM 12145 / JCM 21818 / LMG 10337 / NBRC 100064 / NCIMB 13643</strain>
    </source>
</reference>